<sequence length="95" mass="10294">MVAPRSSMVWRARLKLARTKLSHCISECSFSLNAIPSSRTSDVVNTSRGSAITDNIVAASNTFLANTPTESRHSVKQDFSWGGDATRGVSLYLCT</sequence>
<accession>A0ABR4BT38</accession>
<name>A0ABR4BT38_9HELO</name>
<keyword evidence="2" id="KW-1185">Reference proteome</keyword>
<dbReference type="EMBL" id="JAZHXI010000020">
    <property type="protein sequence ID" value="KAL2060817.1"/>
    <property type="molecule type" value="Genomic_DNA"/>
</dbReference>
<gene>
    <name evidence="1" type="ORF">VTL71DRAFT_8869</name>
</gene>
<dbReference type="Proteomes" id="UP001595075">
    <property type="component" value="Unassembled WGS sequence"/>
</dbReference>
<organism evidence="1 2">
    <name type="scientific">Oculimacula yallundae</name>
    <dbReference type="NCBI Taxonomy" id="86028"/>
    <lineage>
        <taxon>Eukaryota</taxon>
        <taxon>Fungi</taxon>
        <taxon>Dikarya</taxon>
        <taxon>Ascomycota</taxon>
        <taxon>Pezizomycotina</taxon>
        <taxon>Leotiomycetes</taxon>
        <taxon>Helotiales</taxon>
        <taxon>Ploettnerulaceae</taxon>
        <taxon>Oculimacula</taxon>
    </lineage>
</organism>
<protein>
    <submittedName>
        <fullName evidence="1">Uncharacterized protein</fullName>
    </submittedName>
</protein>
<reference evidence="1 2" key="1">
    <citation type="journal article" date="2024" name="Commun. Biol.">
        <title>Comparative genomic analysis of thermophilic fungi reveals convergent evolutionary adaptations and gene losses.</title>
        <authorList>
            <person name="Steindorff A.S."/>
            <person name="Aguilar-Pontes M.V."/>
            <person name="Robinson A.J."/>
            <person name="Andreopoulos B."/>
            <person name="LaButti K."/>
            <person name="Kuo A."/>
            <person name="Mondo S."/>
            <person name="Riley R."/>
            <person name="Otillar R."/>
            <person name="Haridas S."/>
            <person name="Lipzen A."/>
            <person name="Grimwood J."/>
            <person name="Schmutz J."/>
            <person name="Clum A."/>
            <person name="Reid I.D."/>
            <person name="Moisan M.C."/>
            <person name="Butler G."/>
            <person name="Nguyen T.T.M."/>
            <person name="Dewar K."/>
            <person name="Conant G."/>
            <person name="Drula E."/>
            <person name="Henrissat B."/>
            <person name="Hansel C."/>
            <person name="Singer S."/>
            <person name="Hutchinson M.I."/>
            <person name="de Vries R.P."/>
            <person name="Natvig D.O."/>
            <person name="Powell A.J."/>
            <person name="Tsang A."/>
            <person name="Grigoriev I.V."/>
        </authorList>
    </citation>
    <scope>NUCLEOTIDE SEQUENCE [LARGE SCALE GENOMIC DNA]</scope>
    <source>
        <strain evidence="1 2">CBS 494.80</strain>
    </source>
</reference>
<evidence type="ECO:0000313" key="1">
    <source>
        <dbReference type="EMBL" id="KAL2060817.1"/>
    </source>
</evidence>
<evidence type="ECO:0000313" key="2">
    <source>
        <dbReference type="Proteomes" id="UP001595075"/>
    </source>
</evidence>
<comment type="caution">
    <text evidence="1">The sequence shown here is derived from an EMBL/GenBank/DDBJ whole genome shotgun (WGS) entry which is preliminary data.</text>
</comment>
<proteinExistence type="predicted"/>